<keyword evidence="2" id="KW-0813">Transport</keyword>
<comment type="similarity">
    <text evidence="1 2">Belongs to the BioY family.</text>
</comment>
<evidence type="ECO:0000256" key="3">
    <source>
        <dbReference type="SAM" id="Phobius"/>
    </source>
</evidence>
<dbReference type="Pfam" id="PF02632">
    <property type="entry name" value="BioY"/>
    <property type="match status" value="1"/>
</dbReference>
<proteinExistence type="inferred from homology"/>
<keyword evidence="3" id="KW-1133">Transmembrane helix</keyword>
<feature type="domain" description="Major facilitator superfamily (MFS) profile" evidence="4">
    <location>
        <begin position="31"/>
        <end position="183"/>
    </location>
</feature>
<keyword evidence="2 3" id="KW-0472">Membrane</keyword>
<feature type="transmembrane region" description="Helical" evidence="3">
    <location>
        <begin position="82"/>
        <end position="104"/>
    </location>
</feature>
<dbReference type="PANTHER" id="PTHR34295">
    <property type="entry name" value="BIOTIN TRANSPORTER BIOY"/>
    <property type="match status" value="1"/>
</dbReference>
<evidence type="ECO:0000259" key="4">
    <source>
        <dbReference type="PROSITE" id="PS50850"/>
    </source>
</evidence>
<feature type="transmembrane region" description="Helical" evidence="3">
    <location>
        <begin position="147"/>
        <end position="170"/>
    </location>
</feature>
<comment type="subcellular location">
    <subcellularLocation>
        <location evidence="2">Cell membrane</location>
        <topology evidence="2">Multi-pass membrane protein</topology>
    </subcellularLocation>
</comment>
<dbReference type="GO" id="GO:0015225">
    <property type="term" value="F:biotin transmembrane transporter activity"/>
    <property type="evidence" value="ECO:0007669"/>
    <property type="project" value="UniProtKB-UniRule"/>
</dbReference>
<dbReference type="InterPro" id="IPR020846">
    <property type="entry name" value="MFS_dom"/>
</dbReference>
<comment type="caution">
    <text evidence="5">The sequence shown here is derived from an EMBL/GenBank/DDBJ whole genome shotgun (WGS) entry which is preliminary data.</text>
</comment>
<feature type="transmembrane region" description="Helical" evidence="3">
    <location>
        <begin position="116"/>
        <end position="135"/>
    </location>
</feature>
<keyword evidence="3" id="KW-0812">Transmembrane</keyword>
<feature type="transmembrane region" description="Helical" evidence="3">
    <location>
        <begin position="32"/>
        <end position="49"/>
    </location>
</feature>
<dbReference type="RefSeq" id="WP_118339377.1">
    <property type="nucleotide sequence ID" value="NZ_CABJBY010000001.1"/>
</dbReference>
<evidence type="ECO:0000313" key="6">
    <source>
        <dbReference type="Proteomes" id="UP001256711"/>
    </source>
</evidence>
<protein>
    <recommendedName>
        <fullName evidence="2">Biotin transporter</fullName>
    </recommendedName>
</protein>
<evidence type="ECO:0000313" key="5">
    <source>
        <dbReference type="EMBL" id="MDT2810367.1"/>
    </source>
</evidence>
<evidence type="ECO:0000256" key="1">
    <source>
        <dbReference type="ARBA" id="ARBA00010692"/>
    </source>
</evidence>
<accession>A0AAW8TZI1</accession>
<sequence length="183" mass="19014">MRISLREQVTAAIFAAIIAVLSQFTLTLPITVVPFTLQTFIIGLTVTILGTRAGTWAIAIYLLLGLIGMPVFAGGASGLQALLGPTGGFLLGFLFNGLATGWLLEKLGRNYPGAIIANLVGAAIVLLFGALWLQISTGISFSAALQSAVIPFLVPGVIKAVAAAIIGLLITKRLPEKFLTPAK</sequence>
<reference evidence="5" key="1">
    <citation type="submission" date="2023-03" db="EMBL/GenBank/DDBJ databases">
        <authorList>
            <person name="Shen W."/>
            <person name="Cai J."/>
        </authorList>
    </citation>
    <scope>NUCLEOTIDE SEQUENCE</scope>
    <source>
        <strain evidence="5">B226-2</strain>
    </source>
</reference>
<dbReference type="EMBL" id="JARQBJ010000003">
    <property type="protein sequence ID" value="MDT2810367.1"/>
    <property type="molecule type" value="Genomic_DNA"/>
</dbReference>
<dbReference type="InterPro" id="IPR003784">
    <property type="entry name" value="BioY"/>
</dbReference>
<evidence type="ECO:0000256" key="2">
    <source>
        <dbReference type="PIRNR" id="PIRNR016661"/>
    </source>
</evidence>
<feature type="transmembrane region" description="Helical" evidence="3">
    <location>
        <begin position="9"/>
        <end position="26"/>
    </location>
</feature>
<dbReference type="Proteomes" id="UP001256711">
    <property type="component" value="Unassembled WGS sequence"/>
</dbReference>
<dbReference type="PIRSF" id="PIRSF016661">
    <property type="entry name" value="BioY"/>
    <property type="match status" value="1"/>
</dbReference>
<keyword evidence="2" id="KW-1003">Cell membrane</keyword>
<dbReference type="PANTHER" id="PTHR34295:SF1">
    <property type="entry name" value="BIOTIN TRANSPORTER BIOY"/>
    <property type="match status" value="1"/>
</dbReference>
<dbReference type="PROSITE" id="PS50850">
    <property type="entry name" value="MFS"/>
    <property type="match status" value="1"/>
</dbReference>
<dbReference type="AlphaFoldDB" id="A0AAW8TZI1"/>
<gene>
    <name evidence="5" type="ORF">P7H43_07715</name>
</gene>
<name>A0AAW8TZI1_9ENTE</name>
<dbReference type="GO" id="GO:0005886">
    <property type="term" value="C:plasma membrane"/>
    <property type="evidence" value="ECO:0007669"/>
    <property type="project" value="UniProtKB-SubCell"/>
</dbReference>
<organism evidence="5 6">
    <name type="scientific">Enterococcus asini</name>
    <dbReference type="NCBI Taxonomy" id="57732"/>
    <lineage>
        <taxon>Bacteria</taxon>
        <taxon>Bacillati</taxon>
        <taxon>Bacillota</taxon>
        <taxon>Bacilli</taxon>
        <taxon>Lactobacillales</taxon>
        <taxon>Enterococcaceae</taxon>
        <taxon>Enterococcus</taxon>
    </lineage>
</organism>
<dbReference type="Gene3D" id="1.10.1760.20">
    <property type="match status" value="1"/>
</dbReference>
<feature type="transmembrane region" description="Helical" evidence="3">
    <location>
        <begin position="56"/>
        <end position="76"/>
    </location>
</feature>